<accession>A0ABP6QIY2</accession>
<evidence type="ECO:0000313" key="2">
    <source>
        <dbReference type="EMBL" id="GAA3231731.1"/>
    </source>
</evidence>
<dbReference type="EMBL" id="BAAAUV010000022">
    <property type="protein sequence ID" value="GAA3231731.1"/>
    <property type="molecule type" value="Genomic_DNA"/>
</dbReference>
<name>A0ABP6QIY2_9ACTN</name>
<evidence type="ECO:0000256" key="1">
    <source>
        <dbReference type="SAM" id="MobiDB-lite"/>
    </source>
</evidence>
<reference evidence="3" key="1">
    <citation type="journal article" date="2019" name="Int. J. Syst. Evol. Microbiol.">
        <title>The Global Catalogue of Microorganisms (GCM) 10K type strain sequencing project: providing services to taxonomists for standard genome sequencing and annotation.</title>
        <authorList>
            <consortium name="The Broad Institute Genomics Platform"/>
            <consortium name="The Broad Institute Genome Sequencing Center for Infectious Disease"/>
            <person name="Wu L."/>
            <person name="Ma J."/>
        </authorList>
    </citation>
    <scope>NUCLEOTIDE SEQUENCE [LARGE SCALE GENOMIC DNA]</scope>
    <source>
        <strain evidence="3">JCM 9377</strain>
    </source>
</reference>
<feature type="region of interest" description="Disordered" evidence="1">
    <location>
        <begin position="1"/>
        <end position="30"/>
    </location>
</feature>
<comment type="caution">
    <text evidence="2">The sequence shown here is derived from an EMBL/GenBank/DDBJ whole genome shotgun (WGS) entry which is preliminary data.</text>
</comment>
<dbReference type="Proteomes" id="UP001501237">
    <property type="component" value="Unassembled WGS sequence"/>
</dbReference>
<sequence length="58" mass="6373">MLELLQLQPQPVPRAHDGGAPHPSADPLRRFRDLPECQHPFNLAGTPARFVIDAVAHA</sequence>
<proteinExistence type="predicted"/>
<gene>
    <name evidence="2" type="ORF">GCM10010468_63000</name>
</gene>
<evidence type="ECO:0000313" key="3">
    <source>
        <dbReference type="Proteomes" id="UP001501237"/>
    </source>
</evidence>
<protein>
    <submittedName>
        <fullName evidence="2">Uncharacterized protein</fullName>
    </submittedName>
</protein>
<organism evidence="2 3">
    <name type="scientific">Actinocorallia longicatena</name>
    <dbReference type="NCBI Taxonomy" id="111803"/>
    <lineage>
        <taxon>Bacteria</taxon>
        <taxon>Bacillati</taxon>
        <taxon>Actinomycetota</taxon>
        <taxon>Actinomycetes</taxon>
        <taxon>Streptosporangiales</taxon>
        <taxon>Thermomonosporaceae</taxon>
        <taxon>Actinocorallia</taxon>
    </lineage>
</organism>
<keyword evidence="3" id="KW-1185">Reference proteome</keyword>